<dbReference type="PANTHER" id="PTHR19290">
    <property type="entry name" value="BASIC HELIX-LOOP-HELIX PROTEIN NEUROGENIN-RELATED"/>
    <property type="match status" value="1"/>
</dbReference>
<dbReference type="Pfam" id="PF00010">
    <property type="entry name" value="HLH"/>
    <property type="match status" value="1"/>
</dbReference>
<feature type="compositionally biased region" description="Low complexity" evidence="1">
    <location>
        <begin position="9"/>
        <end position="23"/>
    </location>
</feature>
<dbReference type="Gene3D" id="4.10.280.10">
    <property type="entry name" value="Helix-loop-helix DNA-binding domain"/>
    <property type="match status" value="1"/>
</dbReference>
<dbReference type="GO" id="GO:0046983">
    <property type="term" value="F:protein dimerization activity"/>
    <property type="evidence" value="ECO:0007669"/>
    <property type="project" value="InterPro"/>
</dbReference>
<dbReference type="PANTHER" id="PTHR19290:SF167">
    <property type="entry name" value="PROTEIN DIMMED"/>
    <property type="match status" value="1"/>
</dbReference>
<dbReference type="GO" id="GO:0005634">
    <property type="term" value="C:nucleus"/>
    <property type="evidence" value="ECO:0007669"/>
    <property type="project" value="TreeGrafter"/>
</dbReference>
<reference evidence="3" key="1">
    <citation type="submission" date="2013-05" db="EMBL/GenBank/DDBJ databases">
        <authorList>
            <person name="Yim A.K.Y."/>
            <person name="Chan T.F."/>
            <person name="Ji K.M."/>
            <person name="Liu X.Y."/>
            <person name="Zhou J.W."/>
            <person name="Li R.Q."/>
            <person name="Yang K.Y."/>
            <person name="Li J."/>
            <person name="Li M."/>
            <person name="Law P.T.W."/>
            <person name="Wu Y.L."/>
            <person name="Cai Z.L."/>
            <person name="Qin H."/>
            <person name="Bao Y."/>
            <person name="Leung R.K.K."/>
            <person name="Ng P.K.S."/>
            <person name="Zou J."/>
            <person name="Zhong X.J."/>
            <person name="Ran P.X."/>
            <person name="Zhong N.S."/>
            <person name="Liu Z.G."/>
            <person name="Tsui S.K.W."/>
        </authorList>
    </citation>
    <scope>NUCLEOTIDE SEQUENCE</scope>
    <source>
        <strain evidence="3">Derf</strain>
        <tissue evidence="3">Whole organism</tissue>
    </source>
</reference>
<evidence type="ECO:0000259" key="2">
    <source>
        <dbReference type="PROSITE" id="PS50888"/>
    </source>
</evidence>
<gene>
    <name evidence="3" type="primary">BHLHA15</name>
    <name evidence="3" type="ORF">DERF_012790</name>
</gene>
<feature type="region of interest" description="Disordered" evidence="1">
    <location>
        <begin position="1"/>
        <end position="116"/>
    </location>
</feature>
<organism evidence="3 4">
    <name type="scientific">Dermatophagoides farinae</name>
    <name type="common">American house dust mite</name>
    <dbReference type="NCBI Taxonomy" id="6954"/>
    <lineage>
        <taxon>Eukaryota</taxon>
        <taxon>Metazoa</taxon>
        <taxon>Ecdysozoa</taxon>
        <taxon>Arthropoda</taxon>
        <taxon>Chelicerata</taxon>
        <taxon>Arachnida</taxon>
        <taxon>Acari</taxon>
        <taxon>Acariformes</taxon>
        <taxon>Sarcoptiformes</taxon>
        <taxon>Astigmata</taxon>
        <taxon>Psoroptidia</taxon>
        <taxon>Analgoidea</taxon>
        <taxon>Pyroglyphidae</taxon>
        <taxon>Dermatophagoidinae</taxon>
        <taxon>Dermatophagoides</taxon>
    </lineage>
</organism>
<keyword evidence="4" id="KW-1185">Reference proteome</keyword>
<dbReference type="InterPro" id="IPR036638">
    <property type="entry name" value="HLH_DNA-bd_sf"/>
</dbReference>
<feature type="compositionally biased region" description="Basic residues" evidence="1">
    <location>
        <begin position="46"/>
        <end position="58"/>
    </location>
</feature>
<dbReference type="GO" id="GO:0007423">
    <property type="term" value="P:sensory organ development"/>
    <property type="evidence" value="ECO:0007669"/>
    <property type="project" value="TreeGrafter"/>
</dbReference>
<feature type="domain" description="BHLH" evidence="2">
    <location>
        <begin position="111"/>
        <end position="163"/>
    </location>
</feature>
<comment type="caution">
    <text evidence="3">The sequence shown here is derived from an EMBL/GenBank/DDBJ whole genome shotgun (WGS) entry which is preliminary data.</text>
</comment>
<reference evidence="3" key="2">
    <citation type="journal article" date="2022" name="Res Sq">
        <title>Comparative Genomics Reveals Insights into the Divergent Evolution of Astigmatic Mites and Household Pest Adaptations.</title>
        <authorList>
            <person name="Xiong Q."/>
            <person name="Wan A.T.-Y."/>
            <person name="Liu X.-Y."/>
            <person name="Fung C.S.-H."/>
            <person name="Xiao X."/>
            <person name="Malainual N."/>
            <person name="Hou J."/>
            <person name="Wang L."/>
            <person name="Wang M."/>
            <person name="Yang K."/>
            <person name="Cui Y."/>
            <person name="Leung E."/>
            <person name="Nong W."/>
            <person name="Shin S.-K."/>
            <person name="Au S."/>
            <person name="Jeong K.Y."/>
            <person name="Chew F.T."/>
            <person name="Hui J."/>
            <person name="Leung T.F."/>
            <person name="Tungtrongchitr A."/>
            <person name="Zhong N."/>
            <person name="Liu Z."/>
            <person name="Tsui S."/>
        </authorList>
    </citation>
    <scope>NUCLEOTIDE SEQUENCE</scope>
    <source>
        <strain evidence="3">Derf</strain>
        <tissue evidence="3">Whole organism</tissue>
    </source>
</reference>
<dbReference type="GO" id="GO:0070888">
    <property type="term" value="F:E-box binding"/>
    <property type="evidence" value="ECO:0007669"/>
    <property type="project" value="TreeGrafter"/>
</dbReference>
<dbReference type="InterPro" id="IPR011598">
    <property type="entry name" value="bHLH_dom"/>
</dbReference>
<evidence type="ECO:0000313" key="4">
    <source>
        <dbReference type="Proteomes" id="UP000790347"/>
    </source>
</evidence>
<dbReference type="InterPro" id="IPR050359">
    <property type="entry name" value="bHLH_transcription_factors"/>
</dbReference>
<feature type="compositionally biased region" description="Basic and acidic residues" evidence="1">
    <location>
        <begin position="106"/>
        <end position="116"/>
    </location>
</feature>
<dbReference type="GO" id="GO:0000981">
    <property type="term" value="F:DNA-binding transcription factor activity, RNA polymerase II-specific"/>
    <property type="evidence" value="ECO:0007669"/>
    <property type="project" value="TreeGrafter"/>
</dbReference>
<dbReference type="GO" id="GO:0061564">
    <property type="term" value="P:axon development"/>
    <property type="evidence" value="ECO:0007669"/>
    <property type="project" value="TreeGrafter"/>
</dbReference>
<proteinExistence type="predicted"/>
<feature type="compositionally biased region" description="Low complexity" evidence="1">
    <location>
        <begin position="80"/>
        <end position="90"/>
    </location>
</feature>
<dbReference type="Proteomes" id="UP000790347">
    <property type="component" value="Unassembled WGS sequence"/>
</dbReference>
<dbReference type="SUPFAM" id="SSF47459">
    <property type="entry name" value="HLH, helix-loop-helix DNA-binding domain"/>
    <property type="match status" value="1"/>
</dbReference>
<evidence type="ECO:0000313" key="3">
    <source>
        <dbReference type="EMBL" id="KAH9501987.1"/>
    </source>
</evidence>
<dbReference type="GO" id="GO:0045944">
    <property type="term" value="P:positive regulation of transcription by RNA polymerase II"/>
    <property type="evidence" value="ECO:0007669"/>
    <property type="project" value="TreeGrafter"/>
</dbReference>
<dbReference type="PROSITE" id="PS50888">
    <property type="entry name" value="BHLH"/>
    <property type="match status" value="1"/>
</dbReference>
<dbReference type="SMART" id="SM00353">
    <property type="entry name" value="HLH"/>
    <property type="match status" value="1"/>
</dbReference>
<sequence length="200" mass="23008">MLSSDNEESNGSISTSTTSYTSSGHDKSSAIELNINDSGSGQQQQKQRRKRKRRRQRSSRISSCSSNNHHNDRIIKRKCSTSMLSTNNNSNERKMNSSTRNQTSSARDRNLRRLESNERERIRMHSLNDAFQSLREVIPHISKERKLSKIETLTLAKNYIVALTDYIMRSSSSPSSCHEQQLTEIANNLRFRKSNRKTKT</sequence>
<name>A0A922HQ85_DERFA</name>
<evidence type="ECO:0000256" key="1">
    <source>
        <dbReference type="SAM" id="MobiDB-lite"/>
    </source>
</evidence>
<dbReference type="EMBL" id="ASGP02000006">
    <property type="protein sequence ID" value="KAH9501987.1"/>
    <property type="molecule type" value="Genomic_DNA"/>
</dbReference>
<protein>
    <submittedName>
        <fullName evidence="3">Helix loop helix domain</fullName>
    </submittedName>
</protein>
<accession>A0A922HQ85</accession>
<dbReference type="AlphaFoldDB" id="A0A922HQ85"/>
<feature type="compositionally biased region" description="Polar residues" evidence="1">
    <location>
        <begin position="96"/>
        <end position="105"/>
    </location>
</feature>